<comment type="caution">
    <text evidence="1">The sequence shown here is derived from an EMBL/GenBank/DDBJ whole genome shotgun (WGS) entry which is preliminary data.</text>
</comment>
<name>A0A1F6MVM3_9BACT</name>
<reference evidence="1 2" key="1">
    <citation type="journal article" date="2016" name="Nat. Commun.">
        <title>Thousands of microbial genomes shed light on interconnected biogeochemical processes in an aquifer system.</title>
        <authorList>
            <person name="Anantharaman K."/>
            <person name="Brown C.T."/>
            <person name="Hug L.A."/>
            <person name="Sharon I."/>
            <person name="Castelle C.J."/>
            <person name="Probst A.J."/>
            <person name="Thomas B.C."/>
            <person name="Singh A."/>
            <person name="Wilkins M.J."/>
            <person name="Karaoz U."/>
            <person name="Brodie E.L."/>
            <person name="Williams K.H."/>
            <person name="Hubbard S.S."/>
            <person name="Banfield J.F."/>
        </authorList>
    </citation>
    <scope>NUCLEOTIDE SEQUENCE [LARGE SCALE GENOMIC DNA]</scope>
</reference>
<gene>
    <name evidence="1" type="ORF">A3G00_00655</name>
</gene>
<dbReference type="EMBL" id="MFQN01000007">
    <property type="protein sequence ID" value="OGH75558.1"/>
    <property type="molecule type" value="Genomic_DNA"/>
</dbReference>
<organism evidence="1 2">
    <name type="scientific">Candidatus Magasanikbacteria bacterium RIFCSPLOWO2_12_FULL_43_12</name>
    <dbReference type="NCBI Taxonomy" id="1798692"/>
    <lineage>
        <taxon>Bacteria</taxon>
        <taxon>Candidatus Magasanikiibacteriota</taxon>
    </lineage>
</organism>
<dbReference type="STRING" id="1798692.A3G00_00655"/>
<sequence>MVNFEQKWQLAMQKARQQQVKQKTDSPLAVQEKQNKEEMNYFKQKILKSFQRGDKEETKKTASALIKLRAKSAAIKIQKARSESGFLSEATIKKIIAKYTQDCLKLTQSLSYK</sequence>
<proteinExistence type="predicted"/>
<protein>
    <submittedName>
        <fullName evidence="1">Uncharacterized protein</fullName>
    </submittedName>
</protein>
<evidence type="ECO:0000313" key="1">
    <source>
        <dbReference type="EMBL" id="OGH75558.1"/>
    </source>
</evidence>
<dbReference type="AlphaFoldDB" id="A0A1F6MVM3"/>
<dbReference type="Proteomes" id="UP000178347">
    <property type="component" value="Unassembled WGS sequence"/>
</dbReference>
<accession>A0A1F6MVM3</accession>
<evidence type="ECO:0000313" key="2">
    <source>
        <dbReference type="Proteomes" id="UP000178347"/>
    </source>
</evidence>